<reference evidence="2 3" key="1">
    <citation type="submission" date="2020-08" db="EMBL/GenBank/DDBJ databases">
        <title>Functional genomics of gut bacteria from endangered species of beetles.</title>
        <authorList>
            <person name="Carlos-Shanley C."/>
        </authorList>
    </citation>
    <scope>NUCLEOTIDE SEQUENCE [LARGE SCALE GENOMIC DNA]</scope>
    <source>
        <strain evidence="2 3">S00123</strain>
    </source>
</reference>
<gene>
    <name evidence="2" type="ORF">HNP32_000749</name>
</gene>
<dbReference type="EMBL" id="JACHKY010000001">
    <property type="protein sequence ID" value="MBB4797035.1"/>
    <property type="molecule type" value="Genomic_DNA"/>
</dbReference>
<dbReference type="RefSeq" id="WP_184267173.1">
    <property type="nucleotide sequence ID" value="NZ_JACHKY010000001.1"/>
</dbReference>
<evidence type="ECO:0000256" key="1">
    <source>
        <dbReference type="SAM" id="Phobius"/>
    </source>
</evidence>
<evidence type="ECO:0000313" key="2">
    <source>
        <dbReference type="EMBL" id="MBB4797035.1"/>
    </source>
</evidence>
<keyword evidence="1" id="KW-1133">Transmembrane helix</keyword>
<sequence length="155" mass="16262">MPAMAQVSAATSVDRVGCTGGAFSLNRIGSGYDGGQYTVRSKATIGGVIYQDSAFLSNLPNGPATSQVIVTGAVGAWPMPENQSLTIEQSIERPAGTVLTTWRTVVDGCNTGNITFNAQVYPAPIPSLTTWALLGLMGGLMLIGLVRVQHRRRHG</sequence>
<organism evidence="2 3">
    <name type="scientific">Brevundimonas bullata</name>
    <dbReference type="NCBI Taxonomy" id="13160"/>
    <lineage>
        <taxon>Bacteria</taxon>
        <taxon>Pseudomonadati</taxon>
        <taxon>Pseudomonadota</taxon>
        <taxon>Alphaproteobacteria</taxon>
        <taxon>Caulobacterales</taxon>
        <taxon>Caulobacteraceae</taxon>
        <taxon>Brevundimonas</taxon>
    </lineage>
</organism>
<evidence type="ECO:0008006" key="4">
    <source>
        <dbReference type="Google" id="ProtNLM"/>
    </source>
</evidence>
<keyword evidence="1" id="KW-0812">Transmembrane</keyword>
<dbReference type="AlphaFoldDB" id="A0A7W7IMF5"/>
<proteinExistence type="predicted"/>
<comment type="caution">
    <text evidence="2">The sequence shown here is derived from an EMBL/GenBank/DDBJ whole genome shotgun (WGS) entry which is preliminary data.</text>
</comment>
<dbReference type="Proteomes" id="UP000539957">
    <property type="component" value="Unassembled WGS sequence"/>
</dbReference>
<name>A0A7W7IMF5_9CAUL</name>
<protein>
    <recommendedName>
        <fullName evidence="4">IPTL-CTERM protein sorting domain-containing protein</fullName>
    </recommendedName>
</protein>
<feature type="transmembrane region" description="Helical" evidence="1">
    <location>
        <begin position="128"/>
        <end position="148"/>
    </location>
</feature>
<keyword evidence="1" id="KW-0472">Membrane</keyword>
<accession>A0A7W7IMF5</accession>
<keyword evidence="3" id="KW-1185">Reference proteome</keyword>
<evidence type="ECO:0000313" key="3">
    <source>
        <dbReference type="Proteomes" id="UP000539957"/>
    </source>
</evidence>